<evidence type="ECO:0000313" key="1">
    <source>
        <dbReference type="EMBL" id="MQM00988.1"/>
    </source>
</evidence>
<dbReference type="Proteomes" id="UP000652761">
    <property type="component" value="Unassembled WGS sequence"/>
</dbReference>
<dbReference type="EMBL" id="NMUH01002599">
    <property type="protein sequence ID" value="MQM00988.1"/>
    <property type="molecule type" value="Genomic_DNA"/>
</dbReference>
<proteinExistence type="predicted"/>
<organism evidence="1 2">
    <name type="scientific">Colocasia esculenta</name>
    <name type="common">Wild taro</name>
    <name type="synonym">Arum esculentum</name>
    <dbReference type="NCBI Taxonomy" id="4460"/>
    <lineage>
        <taxon>Eukaryota</taxon>
        <taxon>Viridiplantae</taxon>
        <taxon>Streptophyta</taxon>
        <taxon>Embryophyta</taxon>
        <taxon>Tracheophyta</taxon>
        <taxon>Spermatophyta</taxon>
        <taxon>Magnoliopsida</taxon>
        <taxon>Liliopsida</taxon>
        <taxon>Araceae</taxon>
        <taxon>Aroideae</taxon>
        <taxon>Colocasieae</taxon>
        <taxon>Colocasia</taxon>
    </lineage>
</organism>
<evidence type="ECO:0000313" key="2">
    <source>
        <dbReference type="Proteomes" id="UP000652761"/>
    </source>
</evidence>
<reference evidence="1" key="1">
    <citation type="submission" date="2017-07" db="EMBL/GenBank/DDBJ databases">
        <title>Taro Niue Genome Assembly and Annotation.</title>
        <authorList>
            <person name="Atibalentja N."/>
            <person name="Keating K."/>
            <person name="Fields C.J."/>
        </authorList>
    </citation>
    <scope>NUCLEOTIDE SEQUENCE</scope>
    <source>
        <strain evidence="1">Niue_2</strain>
        <tissue evidence="1">Leaf</tissue>
    </source>
</reference>
<comment type="caution">
    <text evidence="1">The sequence shown here is derived from an EMBL/GenBank/DDBJ whole genome shotgun (WGS) entry which is preliminary data.</text>
</comment>
<name>A0A843W2A2_COLES</name>
<gene>
    <name evidence="1" type="ORF">Taro_033736</name>
</gene>
<accession>A0A843W2A2</accession>
<dbReference type="AlphaFoldDB" id="A0A843W2A2"/>
<sequence>MAENVWAGYASPFALLVHYLESRRREATQFERVVYAGRDSVNRLYDTWRAGSIWHRFGWTCLKGLNVASTLDAISISVTKDSFRPDRAEEALSGAGEELLWLLWWISGGFDIMKARAAREPCEDDARSVGVPSARRLWAFFGVFF</sequence>
<keyword evidence="2" id="KW-1185">Reference proteome</keyword>
<protein>
    <submittedName>
        <fullName evidence="1">Uncharacterized protein</fullName>
    </submittedName>
</protein>